<dbReference type="GeneID" id="107826151"/>
<dbReference type="PaxDb" id="4097-A0A1S4D5H5"/>
<protein>
    <submittedName>
        <fullName evidence="3 4">Uncharacterized protein</fullName>
    </submittedName>
</protein>
<sequence>MEKRIQKLEKSTESEDVKDKLTQLSTDVRILRKAWGNSTEEGEELEDEDESEKDQEQDDPAEEVPDDHKRASAIAIYMHTMGQSISETDRDFPDIHEPSEIEIAPPLQITTENLTQHLRVEDDILESVSGAYQPN</sequence>
<evidence type="ECO:0000313" key="3">
    <source>
        <dbReference type="RefSeq" id="XP_016508588.1"/>
    </source>
</evidence>
<reference evidence="3 4" key="2">
    <citation type="submission" date="2025-04" db="UniProtKB">
        <authorList>
            <consortium name="RefSeq"/>
        </authorList>
    </citation>
    <scope>IDENTIFICATION</scope>
</reference>
<reference key="1">
    <citation type="journal article" date="2014" name="Nat. Commun.">
        <title>The tobacco genome sequence and its comparison with those of tomato and potato.</title>
        <authorList>
            <person name="Sierro N."/>
            <person name="Battey J.N."/>
            <person name="Ouadi S."/>
            <person name="Bakaher N."/>
            <person name="Bovet L."/>
            <person name="Willig A."/>
            <person name="Goepfert S."/>
            <person name="Peitsch M.C."/>
            <person name="Ivanov N.V."/>
        </authorList>
    </citation>
    <scope>NUCLEOTIDE SEQUENCE [LARGE SCALE GENOMIC DNA]</scope>
    <source>
        <strain>cv. TN90</strain>
    </source>
</reference>
<organism evidence="3">
    <name type="scientific">Nicotiana tabacum</name>
    <name type="common">Common tobacco</name>
    <dbReference type="NCBI Taxonomy" id="4097"/>
    <lineage>
        <taxon>Eukaryota</taxon>
        <taxon>Viridiplantae</taxon>
        <taxon>Streptophyta</taxon>
        <taxon>Embryophyta</taxon>
        <taxon>Tracheophyta</taxon>
        <taxon>Spermatophyta</taxon>
        <taxon>Magnoliopsida</taxon>
        <taxon>eudicotyledons</taxon>
        <taxon>Gunneridae</taxon>
        <taxon>Pentapetalae</taxon>
        <taxon>asterids</taxon>
        <taxon>lamiids</taxon>
        <taxon>Solanales</taxon>
        <taxon>Solanaceae</taxon>
        <taxon>Nicotianoideae</taxon>
        <taxon>Nicotianeae</taxon>
        <taxon>Nicotiana</taxon>
    </lineage>
</organism>
<proteinExistence type="predicted"/>
<feature type="region of interest" description="Disordered" evidence="1">
    <location>
        <begin position="32"/>
        <end position="71"/>
    </location>
</feature>
<keyword evidence="2" id="KW-1185">Reference proteome</keyword>
<dbReference type="Proteomes" id="UP000790787">
    <property type="component" value="Chromosome 2"/>
</dbReference>
<dbReference type="KEGG" id="nta:107826151"/>
<name>A0A1S4D5H5_TOBAC</name>
<feature type="compositionally biased region" description="Acidic residues" evidence="1">
    <location>
        <begin position="40"/>
        <end position="65"/>
    </location>
</feature>
<dbReference type="RefSeq" id="XP_016508588.1">
    <property type="nucleotide sequence ID" value="XM_016653102.1"/>
</dbReference>
<gene>
    <name evidence="3 4" type="primary">LOC107826151</name>
</gene>
<dbReference type="OrthoDB" id="10482680at2759"/>
<evidence type="ECO:0000313" key="4">
    <source>
        <dbReference type="RefSeq" id="XP_016508589.1"/>
    </source>
</evidence>
<accession>A0A1S4D5H5</accession>
<evidence type="ECO:0000313" key="2">
    <source>
        <dbReference type="Proteomes" id="UP000790787"/>
    </source>
</evidence>
<dbReference type="AlphaFoldDB" id="A0A1S4D5H5"/>
<evidence type="ECO:0000256" key="1">
    <source>
        <dbReference type="SAM" id="MobiDB-lite"/>
    </source>
</evidence>
<feature type="region of interest" description="Disordered" evidence="1">
    <location>
        <begin position="1"/>
        <end position="20"/>
    </location>
</feature>
<dbReference type="RefSeq" id="XP_016508589.1">
    <property type="nucleotide sequence ID" value="XM_016653103.1"/>
</dbReference>